<gene>
    <name evidence="3" type="ORF">KQP761_LOCUS1381</name>
</gene>
<dbReference type="Pfam" id="PF00293">
    <property type="entry name" value="NUDIX"/>
    <property type="match status" value="1"/>
</dbReference>
<dbReference type="Pfam" id="PF25969">
    <property type="entry name" value="NUDT9_N"/>
    <property type="match status" value="1"/>
</dbReference>
<evidence type="ECO:0000256" key="1">
    <source>
        <dbReference type="SAM" id="MobiDB-lite"/>
    </source>
</evidence>
<evidence type="ECO:0000313" key="3">
    <source>
        <dbReference type="EMBL" id="CAF1232608.1"/>
    </source>
</evidence>
<dbReference type="SUPFAM" id="SSF55811">
    <property type="entry name" value="Nudix"/>
    <property type="match status" value="1"/>
</dbReference>
<feature type="domain" description="Nudix hydrolase" evidence="2">
    <location>
        <begin position="136"/>
        <end position="281"/>
    </location>
</feature>
<dbReference type="PANTHER" id="PTHR13030:SF8">
    <property type="entry name" value="ADP-RIBOSE PYROPHOSPHATASE, MITOCHONDRIAL"/>
    <property type="match status" value="1"/>
</dbReference>
<dbReference type="PANTHER" id="PTHR13030">
    <property type="entry name" value="NUDIX HYDROLASE"/>
    <property type="match status" value="1"/>
</dbReference>
<dbReference type="CDD" id="cd03670">
    <property type="entry name" value="NUDIX_ADPRase_Nudt9"/>
    <property type="match status" value="1"/>
</dbReference>
<dbReference type="GO" id="GO:0047631">
    <property type="term" value="F:ADP-ribose diphosphatase activity"/>
    <property type="evidence" value="ECO:0007669"/>
    <property type="project" value="InterPro"/>
</dbReference>
<reference evidence="3" key="1">
    <citation type="submission" date="2021-02" db="EMBL/GenBank/DDBJ databases">
        <authorList>
            <person name="Nowell W R."/>
        </authorList>
    </citation>
    <scope>NUCLEOTIDE SEQUENCE</scope>
</reference>
<name>A0A814YS65_9BILA</name>
<protein>
    <recommendedName>
        <fullName evidence="2">Nudix hydrolase domain-containing protein</fullName>
    </recommendedName>
</protein>
<feature type="region of interest" description="Disordered" evidence="1">
    <location>
        <begin position="109"/>
        <end position="135"/>
    </location>
</feature>
<dbReference type="PROSITE" id="PS51462">
    <property type="entry name" value="NUDIX"/>
    <property type="match status" value="1"/>
</dbReference>
<dbReference type="InterPro" id="IPR039989">
    <property type="entry name" value="NUDT9"/>
</dbReference>
<evidence type="ECO:0000313" key="4">
    <source>
        <dbReference type="Proteomes" id="UP000663834"/>
    </source>
</evidence>
<dbReference type="Proteomes" id="UP000663834">
    <property type="component" value="Unassembled WGS sequence"/>
</dbReference>
<proteinExistence type="predicted"/>
<dbReference type="EMBL" id="CAJNOW010000091">
    <property type="protein sequence ID" value="CAF1232608.1"/>
    <property type="molecule type" value="Genomic_DNA"/>
</dbReference>
<dbReference type="Gene3D" id="3.90.79.10">
    <property type="entry name" value="Nucleoside Triphosphate Pyrophosphohydrolase"/>
    <property type="match status" value="1"/>
</dbReference>
<dbReference type="InterPro" id="IPR000086">
    <property type="entry name" value="NUDIX_hydrolase_dom"/>
</dbReference>
<dbReference type="OrthoDB" id="9972248at2759"/>
<dbReference type="InterPro" id="IPR015797">
    <property type="entry name" value="NUDIX_hydrolase-like_dom_sf"/>
</dbReference>
<dbReference type="AlphaFoldDB" id="A0A814YS65"/>
<organism evidence="3 4">
    <name type="scientific">Rotaria magnacalcarata</name>
    <dbReference type="NCBI Taxonomy" id="392030"/>
    <lineage>
        <taxon>Eukaryota</taxon>
        <taxon>Metazoa</taxon>
        <taxon>Spiralia</taxon>
        <taxon>Gnathifera</taxon>
        <taxon>Rotifera</taxon>
        <taxon>Eurotatoria</taxon>
        <taxon>Bdelloidea</taxon>
        <taxon>Philodinida</taxon>
        <taxon>Philodinidae</taxon>
        <taxon>Rotaria</taxon>
    </lineage>
</organism>
<sequence>MSVLWTYRQQCSHLIFRQLISKLIQPIIATNVHIGASRSPYSGTKDVHRATVPDEKVSWNIYWPDYKPTEYTAKKVLKNPPWADDSETTKIKHYNELDGKIDRRSFMGKYDLDQQTNRPRNPKGRTGLSGRGLLGRWGPNHAGDPIVTRWSKDQQDNNKNKALEIILISRRDTGALALPGGMVDPGEYTLETVKREFIEEAMNANPDATKQIEELFKKTITIYKGYIDDPRNTDNAWMESEAINMHDETGELTKDLILEAGNYLVLLLLIFNRFDILINSS</sequence>
<evidence type="ECO:0000259" key="2">
    <source>
        <dbReference type="PROSITE" id="PS51462"/>
    </source>
</evidence>
<accession>A0A814YS65</accession>
<comment type="caution">
    <text evidence="3">The sequence shown here is derived from an EMBL/GenBank/DDBJ whole genome shotgun (WGS) entry which is preliminary data.</text>
</comment>